<feature type="transmembrane region" description="Helical" evidence="6">
    <location>
        <begin position="139"/>
        <end position="157"/>
    </location>
</feature>
<feature type="transmembrane region" description="Helical" evidence="6">
    <location>
        <begin position="163"/>
        <end position="184"/>
    </location>
</feature>
<feature type="transmembrane region" description="Helical" evidence="6">
    <location>
        <begin position="394"/>
        <end position="414"/>
    </location>
</feature>
<feature type="transmembrane region" description="Helical" evidence="6">
    <location>
        <begin position="222"/>
        <end position="245"/>
    </location>
</feature>
<reference evidence="7" key="2">
    <citation type="submission" date="2022-03" db="EMBL/GenBank/DDBJ databases">
        <title>Draft title - Genomic analysis of global carrot germplasm unveils the trajectory of domestication and the origin of high carotenoid orange carrot.</title>
        <authorList>
            <person name="Iorizzo M."/>
            <person name="Ellison S."/>
            <person name="Senalik D."/>
            <person name="Macko-Podgorni A."/>
            <person name="Grzebelus D."/>
            <person name="Bostan H."/>
            <person name="Rolling W."/>
            <person name="Curaba J."/>
            <person name="Simon P."/>
        </authorList>
    </citation>
    <scope>NUCLEOTIDE SEQUENCE</scope>
    <source>
        <tissue evidence="7">Leaf</tissue>
    </source>
</reference>
<dbReference type="PANTHER" id="PTHR11119">
    <property type="entry name" value="XANTHINE-URACIL / VITAMIN C PERMEASE FAMILY MEMBER"/>
    <property type="match status" value="1"/>
</dbReference>
<evidence type="ECO:0000256" key="2">
    <source>
        <dbReference type="ARBA" id="ARBA00008821"/>
    </source>
</evidence>
<proteinExistence type="inferred from homology"/>
<dbReference type="KEGG" id="dcr:108197093"/>
<protein>
    <recommendedName>
        <fullName evidence="9">Nucleobase-ascorbate transporter 7</fullName>
    </recommendedName>
</protein>
<keyword evidence="3 6" id="KW-0812">Transmembrane</keyword>
<name>A0AAF0XSV8_DAUCS</name>
<keyword evidence="4 6" id="KW-1133">Transmembrane helix</keyword>
<feature type="transmembrane region" description="Helical" evidence="6">
    <location>
        <begin position="426"/>
        <end position="442"/>
    </location>
</feature>
<dbReference type="InterPro" id="IPR006043">
    <property type="entry name" value="NCS2"/>
</dbReference>
<keyword evidence="5 6" id="KW-0472">Membrane</keyword>
<evidence type="ECO:0000256" key="6">
    <source>
        <dbReference type="SAM" id="Phobius"/>
    </source>
</evidence>
<gene>
    <name evidence="7" type="ORF">DCAR_0833113</name>
</gene>
<keyword evidence="8" id="KW-1185">Reference proteome</keyword>
<sequence length="532" mass="58255">MAGGHAPPPKQEELLPHPAKDQLLNIAYCITSPPPWPEAILLGFQHYLVMLGTTVLIPTTLVPQMGGGNEEKAKMIQTLLFVAGVNTYMQTLFGSRLPAVIGASYTFVPTTLSIVLAGRYSDLVDPAEKFEKIMRGTQGALIVASTLQIVLGFSGLWRNVMRFVSPLSVVPLVSLAGFGLYEFGFPLLTKCVEIGLPQLLILVIFSQYIPHLMGGEKHIFDRFAVIFSVIIVWIYAHLLTVGGAYKHSPRTTQMSCRTDRSGIIGAAPWIRVPYPFQWGAPTFDAGEAFAMMAASLVALIESTGAFIAVSRYASATPIPPSVLSRGVGWQGVGILFSGIFGTGNGSSVSVENAGLLALTRVGSRRVVQISAGFMIFFSILAKFGAVFASIPAPIIAAMYCLFFAYVGAGGLSFLQFCNLNSFRTKFILGFSIFMGLSIPQYFNEYLAVKGYGPVHTKSRWFNDMINVPFSSEAFVAGLLALFLDVTLHHKDNATRKDRGMQWWDKFRSYKTDTRSEEFYSLPFNLNKFFPSV</sequence>
<feature type="transmembrane region" description="Helical" evidence="6">
    <location>
        <begin position="467"/>
        <end position="487"/>
    </location>
</feature>
<evidence type="ECO:0008006" key="9">
    <source>
        <dbReference type="Google" id="ProtNLM"/>
    </source>
</evidence>
<comment type="similarity">
    <text evidence="2">Belongs to the nucleobase:cation symporter-2 (NCS2) (TC 2.A.40) family.</text>
</comment>
<dbReference type="Pfam" id="PF00860">
    <property type="entry name" value="Xan_ur_permease"/>
    <property type="match status" value="1"/>
</dbReference>
<dbReference type="EMBL" id="CP093350">
    <property type="protein sequence ID" value="WOH13603.1"/>
    <property type="molecule type" value="Genomic_DNA"/>
</dbReference>
<feature type="transmembrane region" description="Helical" evidence="6">
    <location>
        <begin position="191"/>
        <end position="210"/>
    </location>
</feature>
<dbReference type="GO" id="GO:0022857">
    <property type="term" value="F:transmembrane transporter activity"/>
    <property type="evidence" value="ECO:0007669"/>
    <property type="project" value="InterPro"/>
</dbReference>
<feature type="transmembrane region" description="Helical" evidence="6">
    <location>
        <begin position="44"/>
        <end position="63"/>
    </location>
</feature>
<evidence type="ECO:0000256" key="1">
    <source>
        <dbReference type="ARBA" id="ARBA00004141"/>
    </source>
</evidence>
<organism evidence="7 8">
    <name type="scientific">Daucus carota subsp. sativus</name>
    <name type="common">Carrot</name>
    <dbReference type="NCBI Taxonomy" id="79200"/>
    <lineage>
        <taxon>Eukaryota</taxon>
        <taxon>Viridiplantae</taxon>
        <taxon>Streptophyta</taxon>
        <taxon>Embryophyta</taxon>
        <taxon>Tracheophyta</taxon>
        <taxon>Spermatophyta</taxon>
        <taxon>Magnoliopsida</taxon>
        <taxon>eudicotyledons</taxon>
        <taxon>Gunneridae</taxon>
        <taxon>Pentapetalae</taxon>
        <taxon>asterids</taxon>
        <taxon>campanulids</taxon>
        <taxon>Apiales</taxon>
        <taxon>Apiaceae</taxon>
        <taxon>Apioideae</taxon>
        <taxon>Scandiceae</taxon>
        <taxon>Daucinae</taxon>
        <taxon>Daucus</taxon>
        <taxon>Daucus sect. Daucus</taxon>
    </lineage>
</organism>
<reference evidence="7" key="1">
    <citation type="journal article" date="2016" name="Nat. Genet.">
        <title>A high-quality carrot genome assembly provides new insights into carotenoid accumulation and asterid genome evolution.</title>
        <authorList>
            <person name="Iorizzo M."/>
            <person name="Ellison S."/>
            <person name="Senalik D."/>
            <person name="Zeng P."/>
            <person name="Satapoomin P."/>
            <person name="Huang J."/>
            <person name="Bowman M."/>
            <person name="Iovene M."/>
            <person name="Sanseverino W."/>
            <person name="Cavagnaro P."/>
            <person name="Yildiz M."/>
            <person name="Macko-Podgorni A."/>
            <person name="Moranska E."/>
            <person name="Grzebelus E."/>
            <person name="Grzebelus D."/>
            <person name="Ashrafi H."/>
            <person name="Zheng Z."/>
            <person name="Cheng S."/>
            <person name="Spooner D."/>
            <person name="Van Deynze A."/>
            <person name="Simon P."/>
        </authorList>
    </citation>
    <scope>NUCLEOTIDE SEQUENCE</scope>
    <source>
        <tissue evidence="7">Leaf</tissue>
    </source>
</reference>
<evidence type="ECO:0000256" key="4">
    <source>
        <dbReference type="ARBA" id="ARBA00022989"/>
    </source>
</evidence>
<dbReference type="GO" id="GO:0016020">
    <property type="term" value="C:membrane"/>
    <property type="evidence" value="ECO:0007669"/>
    <property type="project" value="UniProtKB-SubCell"/>
</dbReference>
<feature type="transmembrane region" description="Helical" evidence="6">
    <location>
        <begin position="99"/>
        <end position="118"/>
    </location>
</feature>
<evidence type="ECO:0000313" key="7">
    <source>
        <dbReference type="EMBL" id="WOH13603.1"/>
    </source>
</evidence>
<dbReference type="Proteomes" id="UP000077755">
    <property type="component" value="Chromosome 8"/>
</dbReference>
<evidence type="ECO:0000256" key="3">
    <source>
        <dbReference type="ARBA" id="ARBA00022692"/>
    </source>
</evidence>
<comment type="subcellular location">
    <subcellularLocation>
        <location evidence="1">Membrane</location>
        <topology evidence="1">Multi-pass membrane protein</topology>
    </subcellularLocation>
</comment>
<dbReference type="NCBIfam" id="NF037981">
    <property type="entry name" value="NCS2_1"/>
    <property type="match status" value="1"/>
</dbReference>
<accession>A0AAF0XSV8</accession>
<feature type="transmembrane region" description="Helical" evidence="6">
    <location>
        <begin position="366"/>
        <end position="388"/>
    </location>
</feature>
<evidence type="ECO:0000256" key="5">
    <source>
        <dbReference type="ARBA" id="ARBA00023136"/>
    </source>
</evidence>
<evidence type="ECO:0000313" key="8">
    <source>
        <dbReference type="Proteomes" id="UP000077755"/>
    </source>
</evidence>
<dbReference type="AlphaFoldDB" id="A0AAF0XSV8"/>